<gene>
    <name evidence="1" type="ORF">TKK_014362</name>
</gene>
<accession>A0ABD2WDY0</accession>
<evidence type="ECO:0008006" key="3">
    <source>
        <dbReference type="Google" id="ProtNLM"/>
    </source>
</evidence>
<protein>
    <recommendedName>
        <fullName evidence="3">Reverse transcriptase zinc-binding domain-containing protein</fullName>
    </recommendedName>
</protein>
<comment type="caution">
    <text evidence="1">The sequence shown here is derived from an EMBL/GenBank/DDBJ whole genome shotgun (WGS) entry which is preliminary data.</text>
</comment>
<dbReference type="AlphaFoldDB" id="A0ABD2WDY0"/>
<dbReference type="Proteomes" id="UP001627154">
    <property type="component" value="Unassembled WGS sequence"/>
</dbReference>
<evidence type="ECO:0000313" key="1">
    <source>
        <dbReference type="EMBL" id="KAL3390900.1"/>
    </source>
</evidence>
<evidence type="ECO:0000313" key="2">
    <source>
        <dbReference type="Proteomes" id="UP001627154"/>
    </source>
</evidence>
<sequence length="99" mass="11842">MTQLLTGHRFFKHYSRRYDNNQRAQCPVCPSSIENVEHVFYHCPRFSEERERLHSLLHEVMTSENTTRLMLASEPNWLAVASFAYSVVIRLRDEETDRR</sequence>
<proteinExistence type="predicted"/>
<reference evidence="1 2" key="1">
    <citation type="journal article" date="2024" name="bioRxiv">
        <title>A reference genome for Trichogramma kaykai: A tiny desert-dwelling parasitoid wasp with competing sex-ratio distorters.</title>
        <authorList>
            <person name="Culotta J."/>
            <person name="Lindsey A.R."/>
        </authorList>
    </citation>
    <scope>NUCLEOTIDE SEQUENCE [LARGE SCALE GENOMIC DNA]</scope>
    <source>
        <strain evidence="1 2">KSX58</strain>
    </source>
</reference>
<keyword evidence="2" id="KW-1185">Reference proteome</keyword>
<organism evidence="1 2">
    <name type="scientific">Trichogramma kaykai</name>
    <dbReference type="NCBI Taxonomy" id="54128"/>
    <lineage>
        <taxon>Eukaryota</taxon>
        <taxon>Metazoa</taxon>
        <taxon>Ecdysozoa</taxon>
        <taxon>Arthropoda</taxon>
        <taxon>Hexapoda</taxon>
        <taxon>Insecta</taxon>
        <taxon>Pterygota</taxon>
        <taxon>Neoptera</taxon>
        <taxon>Endopterygota</taxon>
        <taxon>Hymenoptera</taxon>
        <taxon>Apocrita</taxon>
        <taxon>Proctotrupomorpha</taxon>
        <taxon>Chalcidoidea</taxon>
        <taxon>Trichogrammatidae</taxon>
        <taxon>Trichogramma</taxon>
    </lineage>
</organism>
<dbReference type="EMBL" id="JBJJXI010000114">
    <property type="protein sequence ID" value="KAL3390900.1"/>
    <property type="molecule type" value="Genomic_DNA"/>
</dbReference>
<name>A0ABD2WDY0_9HYME</name>